<evidence type="ECO:0000259" key="4">
    <source>
        <dbReference type="Pfam" id="PF01425"/>
    </source>
</evidence>
<keyword evidence="6" id="KW-1185">Reference proteome</keyword>
<dbReference type="Proteomes" id="UP000035489">
    <property type="component" value="Unassembled WGS sequence"/>
</dbReference>
<protein>
    <recommendedName>
        <fullName evidence="3">Indoleacetamide hydrolase</fullName>
    </recommendedName>
</protein>
<comment type="function">
    <text evidence="1">Hydrolyzes indole-3-acetamide (IAM) into indole-3-acetic acid (IAA).</text>
</comment>
<dbReference type="Gene3D" id="3.90.1300.10">
    <property type="entry name" value="Amidase signature (AS) domain"/>
    <property type="match status" value="1"/>
</dbReference>
<evidence type="ECO:0000256" key="2">
    <source>
        <dbReference type="ARBA" id="ARBA00009199"/>
    </source>
</evidence>
<comment type="caution">
    <text evidence="5">The sequence shown here is derived from an EMBL/GenBank/DDBJ whole genome shotgun (WGS) entry which is preliminary data.</text>
</comment>
<evidence type="ECO:0000256" key="1">
    <source>
        <dbReference type="ARBA" id="ARBA00003871"/>
    </source>
</evidence>
<accession>A0A0H1R6X7</accession>
<reference evidence="5 6" key="1">
    <citation type="submission" date="2015-05" db="EMBL/GenBank/DDBJ databases">
        <title>Draft genome sequence of Microvirga vignae strain BR3299, a novel nitrogen fixing bacteria isolated from Brazil semi-aired region.</title>
        <authorList>
            <person name="Zilli J.E."/>
            <person name="Passos S.R."/>
            <person name="Leite J."/>
            <person name="Baldani J.I."/>
            <person name="Xavier G.R."/>
            <person name="Rumjaneck N.G."/>
            <person name="Simoes-Araujo J.L."/>
        </authorList>
    </citation>
    <scope>NUCLEOTIDE SEQUENCE [LARGE SCALE GENOMIC DNA]</scope>
    <source>
        <strain evidence="5 6">BR3299</strain>
    </source>
</reference>
<dbReference type="AlphaFoldDB" id="A0A0H1R6X7"/>
<feature type="domain" description="Amidase" evidence="4">
    <location>
        <begin position="26"/>
        <end position="429"/>
    </location>
</feature>
<dbReference type="InterPro" id="IPR023631">
    <property type="entry name" value="Amidase_dom"/>
</dbReference>
<dbReference type="Pfam" id="PF01425">
    <property type="entry name" value="Amidase"/>
    <property type="match status" value="1"/>
</dbReference>
<dbReference type="PATRIC" id="fig|1225564.3.peg.6484"/>
<dbReference type="SUPFAM" id="SSF75304">
    <property type="entry name" value="Amidase signature (AS) enzymes"/>
    <property type="match status" value="1"/>
</dbReference>
<dbReference type="InterPro" id="IPR036928">
    <property type="entry name" value="AS_sf"/>
</dbReference>
<proteinExistence type="inferred from homology"/>
<dbReference type="OrthoDB" id="9811471at2"/>
<dbReference type="GO" id="GO:0003824">
    <property type="term" value="F:catalytic activity"/>
    <property type="evidence" value="ECO:0007669"/>
    <property type="project" value="InterPro"/>
</dbReference>
<organism evidence="5 6">
    <name type="scientific">Microvirga vignae</name>
    <dbReference type="NCBI Taxonomy" id="1225564"/>
    <lineage>
        <taxon>Bacteria</taxon>
        <taxon>Pseudomonadati</taxon>
        <taxon>Pseudomonadota</taxon>
        <taxon>Alphaproteobacteria</taxon>
        <taxon>Hyphomicrobiales</taxon>
        <taxon>Methylobacteriaceae</taxon>
        <taxon>Microvirga</taxon>
    </lineage>
</organism>
<dbReference type="InterPro" id="IPR000120">
    <property type="entry name" value="Amidase"/>
</dbReference>
<dbReference type="PROSITE" id="PS00571">
    <property type="entry name" value="AMIDASES"/>
    <property type="match status" value="1"/>
</dbReference>
<evidence type="ECO:0000313" key="6">
    <source>
        <dbReference type="Proteomes" id="UP000035489"/>
    </source>
</evidence>
<dbReference type="PANTHER" id="PTHR11895:SF7">
    <property type="entry name" value="GLUTAMYL-TRNA(GLN) AMIDOTRANSFERASE SUBUNIT A, MITOCHONDRIAL"/>
    <property type="match status" value="1"/>
</dbReference>
<evidence type="ECO:0000256" key="3">
    <source>
        <dbReference type="ARBA" id="ARBA00021874"/>
    </source>
</evidence>
<comment type="similarity">
    <text evidence="2">Belongs to the amidase family.</text>
</comment>
<dbReference type="STRING" id="1225564.AA309_24940"/>
<gene>
    <name evidence="5" type="ORF">AA309_24940</name>
</gene>
<name>A0A0H1R6X7_9HYPH</name>
<evidence type="ECO:0000313" key="5">
    <source>
        <dbReference type="EMBL" id="KLK90586.1"/>
    </source>
</evidence>
<sequence>MSEIAWLSATELASAYRTRELSPVTVVEHLLERISGLDARINVFVHLDVEGALRQAKEAETNILARRERGPLHGVPVGIKDIIDVAGLPTTCHSRMLTDNISREDAECVMRLRDAGAIILGKVATHEFAIGGPSFDLPYPPARNPWNPDHHPGGSSSGSGAGLAAGFFPLALGTDTGGSVRNPAGACGVIGLKPTYERVSRKGVFPLSWTLDNVGPMGRRVEDVSLLLDVLTGRERSSPQLDRDITGMRIGFVRRFHEQDYVAGPDTAAALETAASVLAELGAIVTDIELPPLQDFAAVSRTILTSEGWSIHGEAMRAHPQKYGKLSRQRLLVGAFITSENYIRARMLAAKLRQDVDDAFSRVDVLLAANAMNPACRIDDEKAIATNYLQHARAPFNVTGHPALSMMCGLSQQGMPIAMQLIGPRQREDVVFRVAAAYERATDWIAMKPPAFAGSTC</sequence>
<dbReference type="EMBL" id="LCYG01000077">
    <property type="protein sequence ID" value="KLK90586.1"/>
    <property type="molecule type" value="Genomic_DNA"/>
</dbReference>
<dbReference type="RefSeq" id="WP_047191735.1">
    <property type="nucleotide sequence ID" value="NZ_LCYG01000077.1"/>
</dbReference>
<dbReference type="PANTHER" id="PTHR11895">
    <property type="entry name" value="TRANSAMIDASE"/>
    <property type="match status" value="1"/>
</dbReference>
<dbReference type="InterPro" id="IPR020556">
    <property type="entry name" value="Amidase_CS"/>
</dbReference>